<dbReference type="GO" id="GO:0022857">
    <property type="term" value="F:transmembrane transporter activity"/>
    <property type="evidence" value="ECO:0007669"/>
    <property type="project" value="InterPro"/>
</dbReference>
<dbReference type="InterPro" id="IPR020846">
    <property type="entry name" value="MFS_dom"/>
</dbReference>
<dbReference type="Pfam" id="PF07690">
    <property type="entry name" value="MFS_1"/>
    <property type="match status" value="1"/>
</dbReference>
<keyword evidence="5 6" id="KW-0472">Membrane</keyword>
<sequence>MSFPDFRALSASAVLGGMTFLGEMVILGWLVLDLTDSSFMVGLAIGLRQVPSLIFGIPFGAVADRFDRKFLLAITVMALGVTTLVTAILLQIDRMDLWTLLLLNILLGTWWTGLRTLRQTITYDIIGAQDMVSGLAINLLAQRLGGVAGAIGVGAILEARDPATAYGAITVGHLVTLLAVLVIRSKSGAVTSARESVIGNLREFGMEVSRNPSLGLLVLLTGGIEILGFSTLALLPSIARDVLKLGADGLGLIQSVGAIGGMIAVSVLALSGEIKSRGSVFLITLLVFGASLAWLGQSSSLMMVLAAIIVVNSAMAVSDVLSQGLMQSVVPNDQRGRAAGAWQVAVGFGPFGNLQIGYLA</sequence>
<evidence type="ECO:0000256" key="4">
    <source>
        <dbReference type="ARBA" id="ARBA00022989"/>
    </source>
</evidence>
<feature type="transmembrane region" description="Helical" evidence="6">
    <location>
        <begin position="12"/>
        <end position="32"/>
    </location>
</feature>
<evidence type="ECO:0000256" key="2">
    <source>
        <dbReference type="ARBA" id="ARBA00022475"/>
    </source>
</evidence>
<dbReference type="PROSITE" id="PS50850">
    <property type="entry name" value="MFS"/>
    <property type="match status" value="1"/>
</dbReference>
<feature type="domain" description="Major facilitator superfamily (MFS) profile" evidence="7">
    <location>
        <begin position="165"/>
        <end position="360"/>
    </location>
</feature>
<name>A0A382KLW5_9ZZZZ</name>
<feature type="non-terminal residue" evidence="8">
    <location>
        <position position="360"/>
    </location>
</feature>
<evidence type="ECO:0000313" key="8">
    <source>
        <dbReference type="EMBL" id="SVC24322.1"/>
    </source>
</evidence>
<feature type="transmembrane region" description="Helical" evidence="6">
    <location>
        <begin position="135"/>
        <end position="157"/>
    </location>
</feature>
<feature type="transmembrane region" description="Helical" evidence="6">
    <location>
        <begin position="163"/>
        <end position="183"/>
    </location>
</feature>
<comment type="subcellular location">
    <subcellularLocation>
        <location evidence="1">Cell membrane</location>
        <topology evidence="1">Multi-pass membrane protein</topology>
    </subcellularLocation>
</comment>
<gene>
    <name evidence="8" type="ORF">METZ01_LOCUS277176</name>
</gene>
<keyword evidence="3 6" id="KW-0812">Transmembrane</keyword>
<accession>A0A382KLW5</accession>
<dbReference type="SUPFAM" id="SSF103473">
    <property type="entry name" value="MFS general substrate transporter"/>
    <property type="match status" value="1"/>
</dbReference>
<dbReference type="PANTHER" id="PTHR23513:SF11">
    <property type="entry name" value="STAPHYLOFERRIN A TRANSPORTER"/>
    <property type="match status" value="1"/>
</dbReference>
<evidence type="ECO:0000256" key="6">
    <source>
        <dbReference type="SAM" id="Phobius"/>
    </source>
</evidence>
<feature type="transmembrane region" description="Helical" evidence="6">
    <location>
        <begin position="70"/>
        <end position="91"/>
    </location>
</feature>
<organism evidence="8">
    <name type="scientific">marine metagenome</name>
    <dbReference type="NCBI Taxonomy" id="408172"/>
    <lineage>
        <taxon>unclassified sequences</taxon>
        <taxon>metagenomes</taxon>
        <taxon>ecological metagenomes</taxon>
    </lineage>
</organism>
<reference evidence="8" key="1">
    <citation type="submission" date="2018-05" db="EMBL/GenBank/DDBJ databases">
        <authorList>
            <person name="Lanie J.A."/>
            <person name="Ng W.-L."/>
            <person name="Kazmierczak K.M."/>
            <person name="Andrzejewski T.M."/>
            <person name="Davidsen T.M."/>
            <person name="Wayne K.J."/>
            <person name="Tettelin H."/>
            <person name="Glass J.I."/>
            <person name="Rusch D."/>
            <person name="Podicherti R."/>
            <person name="Tsui H.-C.T."/>
            <person name="Winkler M.E."/>
        </authorList>
    </citation>
    <scope>NUCLEOTIDE SEQUENCE</scope>
</reference>
<keyword evidence="2" id="KW-1003">Cell membrane</keyword>
<evidence type="ECO:0000259" key="7">
    <source>
        <dbReference type="PROSITE" id="PS50850"/>
    </source>
</evidence>
<feature type="transmembrane region" description="Helical" evidence="6">
    <location>
        <begin position="97"/>
        <end position="114"/>
    </location>
</feature>
<dbReference type="InterPro" id="IPR011701">
    <property type="entry name" value="MFS"/>
</dbReference>
<evidence type="ECO:0000256" key="1">
    <source>
        <dbReference type="ARBA" id="ARBA00004651"/>
    </source>
</evidence>
<dbReference type="CDD" id="cd06173">
    <property type="entry name" value="MFS_MefA_like"/>
    <property type="match status" value="1"/>
</dbReference>
<evidence type="ECO:0000256" key="5">
    <source>
        <dbReference type="ARBA" id="ARBA00023136"/>
    </source>
</evidence>
<keyword evidence="4 6" id="KW-1133">Transmembrane helix</keyword>
<proteinExistence type="predicted"/>
<dbReference type="InterPro" id="IPR036259">
    <property type="entry name" value="MFS_trans_sf"/>
</dbReference>
<evidence type="ECO:0000256" key="3">
    <source>
        <dbReference type="ARBA" id="ARBA00022692"/>
    </source>
</evidence>
<feature type="transmembrane region" description="Helical" evidence="6">
    <location>
        <begin position="214"/>
        <end position="239"/>
    </location>
</feature>
<feature type="transmembrane region" description="Helical" evidence="6">
    <location>
        <begin position="38"/>
        <end position="63"/>
    </location>
</feature>
<feature type="transmembrane region" description="Helical" evidence="6">
    <location>
        <begin position="301"/>
        <end position="321"/>
    </location>
</feature>
<dbReference type="AlphaFoldDB" id="A0A382KLW5"/>
<dbReference type="EMBL" id="UINC01080926">
    <property type="protein sequence ID" value="SVC24322.1"/>
    <property type="molecule type" value="Genomic_DNA"/>
</dbReference>
<feature type="transmembrane region" description="Helical" evidence="6">
    <location>
        <begin position="278"/>
        <end position="295"/>
    </location>
</feature>
<protein>
    <recommendedName>
        <fullName evidence="7">Major facilitator superfamily (MFS) profile domain-containing protein</fullName>
    </recommendedName>
</protein>
<dbReference type="GO" id="GO:0005886">
    <property type="term" value="C:plasma membrane"/>
    <property type="evidence" value="ECO:0007669"/>
    <property type="project" value="UniProtKB-SubCell"/>
</dbReference>
<feature type="transmembrane region" description="Helical" evidence="6">
    <location>
        <begin position="251"/>
        <end position="271"/>
    </location>
</feature>
<dbReference type="Gene3D" id="1.20.1250.20">
    <property type="entry name" value="MFS general substrate transporter like domains"/>
    <property type="match status" value="1"/>
</dbReference>
<dbReference type="PANTHER" id="PTHR23513">
    <property type="entry name" value="INTEGRAL MEMBRANE EFFLUX PROTEIN-RELATED"/>
    <property type="match status" value="1"/>
</dbReference>